<reference evidence="2 3" key="1">
    <citation type="submission" date="2018-07" db="EMBL/GenBank/DDBJ databases">
        <title>Campylobacter zealandensis sp. nov., isolated from birds and water in New Zealand.</title>
        <authorList>
            <person name="Wilkinson D.A."/>
            <person name="Biggs P.J."/>
            <person name="French N.P."/>
            <person name="Midwinter A.C."/>
        </authorList>
    </citation>
    <scope>NUCLEOTIDE SEQUENCE [LARGE SCALE GENOMIC DNA]</scope>
    <source>
        <strain evidence="2 3">B423b</strain>
    </source>
</reference>
<feature type="domain" description="Winged helix-turn-helix" evidence="1">
    <location>
        <begin position="9"/>
        <end position="59"/>
    </location>
</feature>
<name>A0A4Q9JV69_9BACT</name>
<evidence type="ECO:0000313" key="2">
    <source>
        <dbReference type="EMBL" id="TBR79834.1"/>
    </source>
</evidence>
<organism evidence="2 3">
    <name type="scientific">Campylobacter novaezeelandiae</name>
    <dbReference type="NCBI Taxonomy" id="2267891"/>
    <lineage>
        <taxon>Bacteria</taxon>
        <taxon>Pseudomonadati</taxon>
        <taxon>Campylobacterota</taxon>
        <taxon>Epsilonproteobacteria</taxon>
        <taxon>Campylobacterales</taxon>
        <taxon>Campylobacteraceae</taxon>
        <taxon>Campylobacter</taxon>
    </lineage>
</organism>
<comment type="caution">
    <text evidence="2">The sequence shown here is derived from an EMBL/GenBank/DDBJ whole genome shotgun (WGS) entry which is preliminary data.</text>
</comment>
<proteinExistence type="predicted"/>
<accession>A0A4Q9JV69</accession>
<protein>
    <recommendedName>
        <fullName evidence="1">Winged helix-turn-helix domain-containing protein</fullName>
    </recommendedName>
</protein>
<sequence length="76" mass="8854">MGVTTISREKQILNILLNKGKIDNFYCIDTRITTRLGAYICNLRNKGYIIETQRSKESRNTYYILKDIPKNLKKVG</sequence>
<keyword evidence="3" id="KW-1185">Reference proteome</keyword>
<dbReference type="RefSeq" id="WP_131186799.1">
    <property type="nucleotide sequence ID" value="NZ_QPGR01000013.1"/>
</dbReference>
<dbReference type="EMBL" id="QPGR01000013">
    <property type="protein sequence ID" value="TBR79834.1"/>
    <property type="molecule type" value="Genomic_DNA"/>
</dbReference>
<evidence type="ECO:0000313" key="3">
    <source>
        <dbReference type="Proteomes" id="UP000292583"/>
    </source>
</evidence>
<dbReference type="InterPro" id="IPR055245">
    <property type="entry name" value="HTH_proteobacteria"/>
</dbReference>
<dbReference type="Pfam" id="PF14090">
    <property type="entry name" value="HTH_39"/>
    <property type="match status" value="1"/>
</dbReference>
<evidence type="ECO:0000259" key="1">
    <source>
        <dbReference type="Pfam" id="PF14090"/>
    </source>
</evidence>
<dbReference type="AlphaFoldDB" id="A0A4Q9JV69"/>
<dbReference type="Proteomes" id="UP000292583">
    <property type="component" value="Unassembled WGS sequence"/>
</dbReference>
<gene>
    <name evidence="2" type="ORF">DU473_06690</name>
</gene>
<dbReference type="OrthoDB" id="5361462at2"/>